<dbReference type="PROSITE" id="PS51257">
    <property type="entry name" value="PROKAR_LIPOPROTEIN"/>
    <property type="match status" value="1"/>
</dbReference>
<name>A0ABW0LZZ9_9BACL</name>
<protein>
    <submittedName>
        <fullName evidence="3">Stalk domain-containing protein</fullName>
    </submittedName>
</protein>
<comment type="caution">
    <text evidence="3">The sequence shown here is derived from an EMBL/GenBank/DDBJ whole genome shotgun (WGS) entry which is preliminary data.</text>
</comment>
<feature type="domain" description="Copper amine oxidase-like N-terminal" evidence="2">
    <location>
        <begin position="51"/>
        <end position="156"/>
    </location>
</feature>
<proteinExistence type="predicted"/>
<dbReference type="RefSeq" id="WP_209748320.1">
    <property type="nucleotide sequence ID" value="NZ_JBHSMH010000054.1"/>
</dbReference>
<keyword evidence="1" id="KW-0732">Signal</keyword>
<organism evidence="3 4">
    <name type="scientific">Cohnella suwonensis</name>
    <dbReference type="NCBI Taxonomy" id="696072"/>
    <lineage>
        <taxon>Bacteria</taxon>
        <taxon>Bacillati</taxon>
        <taxon>Bacillota</taxon>
        <taxon>Bacilli</taxon>
        <taxon>Bacillales</taxon>
        <taxon>Paenibacillaceae</taxon>
        <taxon>Cohnella</taxon>
    </lineage>
</organism>
<dbReference type="InterPro" id="IPR012854">
    <property type="entry name" value="Cu_amine_oxidase-like_N"/>
</dbReference>
<dbReference type="SUPFAM" id="SSF55383">
    <property type="entry name" value="Copper amine oxidase, domain N"/>
    <property type="match status" value="1"/>
</dbReference>
<evidence type="ECO:0000313" key="3">
    <source>
        <dbReference type="EMBL" id="MFC5470183.1"/>
    </source>
</evidence>
<gene>
    <name evidence="3" type="ORF">ACFPPD_15860</name>
</gene>
<dbReference type="SUPFAM" id="SSF54427">
    <property type="entry name" value="NTF2-like"/>
    <property type="match status" value="2"/>
</dbReference>
<feature type="signal peptide" evidence="1">
    <location>
        <begin position="1"/>
        <end position="26"/>
    </location>
</feature>
<dbReference type="InterPro" id="IPR036582">
    <property type="entry name" value="Mao_N_sf"/>
</dbReference>
<reference evidence="4" key="1">
    <citation type="journal article" date="2019" name="Int. J. Syst. Evol. Microbiol.">
        <title>The Global Catalogue of Microorganisms (GCM) 10K type strain sequencing project: providing services to taxonomists for standard genome sequencing and annotation.</title>
        <authorList>
            <consortium name="The Broad Institute Genomics Platform"/>
            <consortium name="The Broad Institute Genome Sequencing Center for Infectious Disease"/>
            <person name="Wu L."/>
            <person name="Ma J."/>
        </authorList>
    </citation>
    <scope>NUCLEOTIDE SEQUENCE [LARGE SCALE GENOMIC DNA]</scope>
    <source>
        <strain evidence="4">CCUG 57113</strain>
    </source>
</reference>
<evidence type="ECO:0000313" key="4">
    <source>
        <dbReference type="Proteomes" id="UP001596105"/>
    </source>
</evidence>
<dbReference type="InterPro" id="IPR032710">
    <property type="entry name" value="NTF2-like_dom_sf"/>
</dbReference>
<dbReference type="Proteomes" id="UP001596105">
    <property type="component" value="Unassembled WGS sequence"/>
</dbReference>
<dbReference type="Gene3D" id="3.30.457.10">
    <property type="entry name" value="Copper amine oxidase-like, N-terminal domain"/>
    <property type="match status" value="1"/>
</dbReference>
<accession>A0ABW0LZZ9</accession>
<evidence type="ECO:0000256" key="1">
    <source>
        <dbReference type="SAM" id="SignalP"/>
    </source>
</evidence>
<sequence length="409" mass="43612">MKRISFLACGTLLACAIGGTASAATAATPTATVTATPATAVKAPIPIKVSVNGKPVEFGDGLFVDRGKAYVDYEALFEALGYETRYDATTKTIRANTEDAVVAVPVGGEQAFANGGLLASAGESIERNGRAMVGVRFAGKLTNFGVEWDGKTKTISLVYQGPTAEQKAAVYDVFNRLQLLEAAADGNGLVALFAEDASIDREQVKKTWSSAKTKTTYEAKYLESYSDTVAIVALIENTTKISGGFFPDNRSETRYTLHKAKDGSWKIYDVEVSYVQYTNLPGLFKQTADVPEAEKATIGAAFENQVKAFNAKDADGYIATLSEVADKDALKASLTELFQNGSIKATVEQWAVVEYDGSSHAKLLVSLLSESDIGGVQSSTRSILLNGVVKVEGKWLLDVDAVVLTDENL</sequence>
<dbReference type="EMBL" id="JBHSMH010000054">
    <property type="protein sequence ID" value="MFC5470183.1"/>
    <property type="molecule type" value="Genomic_DNA"/>
</dbReference>
<feature type="chain" id="PRO_5046753202" evidence="1">
    <location>
        <begin position="27"/>
        <end position="409"/>
    </location>
</feature>
<dbReference type="Pfam" id="PF07833">
    <property type="entry name" value="Cu_amine_oxidN1"/>
    <property type="match status" value="1"/>
</dbReference>
<evidence type="ECO:0000259" key="2">
    <source>
        <dbReference type="Pfam" id="PF07833"/>
    </source>
</evidence>
<keyword evidence="4" id="KW-1185">Reference proteome</keyword>